<evidence type="ECO:0000313" key="3">
    <source>
        <dbReference type="Proteomes" id="UP000813461"/>
    </source>
</evidence>
<sequence length="208" mass="23293">MKNLAIVSALVSSYFGAATAQGNTTTFWPNLHFGLLECDNHLEQYGWDDPNHAGPAGWNLVGMFPVGDPRQANAPNSTFIYTLPQGGYPYHKYEGWNSSAFFWADPGQLKDYPRGWLDIKIPASAKGMKSGIQAGTIAFETVEFNCQRENTNLFLGGGTECRASNREFCAGYTYCQLRYLCRREKWPADKSCVGSQRPFCYPSWDLPE</sequence>
<dbReference type="OrthoDB" id="3701390at2759"/>
<proteinExistence type="predicted"/>
<organism evidence="2 3">
    <name type="scientific">Paraphoma chrysanthemicola</name>
    <dbReference type="NCBI Taxonomy" id="798071"/>
    <lineage>
        <taxon>Eukaryota</taxon>
        <taxon>Fungi</taxon>
        <taxon>Dikarya</taxon>
        <taxon>Ascomycota</taxon>
        <taxon>Pezizomycotina</taxon>
        <taxon>Dothideomycetes</taxon>
        <taxon>Pleosporomycetidae</taxon>
        <taxon>Pleosporales</taxon>
        <taxon>Pleosporineae</taxon>
        <taxon>Phaeosphaeriaceae</taxon>
        <taxon>Paraphoma</taxon>
    </lineage>
</organism>
<evidence type="ECO:0000256" key="1">
    <source>
        <dbReference type="SAM" id="SignalP"/>
    </source>
</evidence>
<accession>A0A8K0RJ25</accession>
<comment type="caution">
    <text evidence="2">The sequence shown here is derived from an EMBL/GenBank/DDBJ whole genome shotgun (WGS) entry which is preliminary data.</text>
</comment>
<dbReference type="Proteomes" id="UP000813461">
    <property type="component" value="Unassembled WGS sequence"/>
</dbReference>
<name>A0A8K0RJ25_9PLEO</name>
<feature type="signal peptide" evidence="1">
    <location>
        <begin position="1"/>
        <end position="20"/>
    </location>
</feature>
<evidence type="ECO:0000313" key="2">
    <source>
        <dbReference type="EMBL" id="KAH7095927.1"/>
    </source>
</evidence>
<dbReference type="EMBL" id="JAGMVJ010000001">
    <property type="protein sequence ID" value="KAH7095927.1"/>
    <property type="molecule type" value="Genomic_DNA"/>
</dbReference>
<gene>
    <name evidence="2" type="ORF">FB567DRAFT_43792</name>
</gene>
<feature type="chain" id="PRO_5035468527" evidence="1">
    <location>
        <begin position="21"/>
        <end position="208"/>
    </location>
</feature>
<keyword evidence="1" id="KW-0732">Signal</keyword>
<dbReference type="AlphaFoldDB" id="A0A8K0RJ25"/>
<keyword evidence="3" id="KW-1185">Reference proteome</keyword>
<reference evidence="2" key="1">
    <citation type="journal article" date="2021" name="Nat. Commun.">
        <title>Genetic determinants of endophytism in the Arabidopsis root mycobiome.</title>
        <authorList>
            <person name="Mesny F."/>
            <person name="Miyauchi S."/>
            <person name="Thiergart T."/>
            <person name="Pickel B."/>
            <person name="Atanasova L."/>
            <person name="Karlsson M."/>
            <person name="Huettel B."/>
            <person name="Barry K.W."/>
            <person name="Haridas S."/>
            <person name="Chen C."/>
            <person name="Bauer D."/>
            <person name="Andreopoulos W."/>
            <person name="Pangilinan J."/>
            <person name="LaButti K."/>
            <person name="Riley R."/>
            <person name="Lipzen A."/>
            <person name="Clum A."/>
            <person name="Drula E."/>
            <person name="Henrissat B."/>
            <person name="Kohler A."/>
            <person name="Grigoriev I.V."/>
            <person name="Martin F.M."/>
            <person name="Hacquard S."/>
        </authorList>
    </citation>
    <scope>NUCLEOTIDE SEQUENCE</scope>
    <source>
        <strain evidence="2">MPI-SDFR-AT-0120</strain>
    </source>
</reference>
<protein>
    <submittedName>
        <fullName evidence="2">Uncharacterized protein</fullName>
    </submittedName>
</protein>